<dbReference type="InterPro" id="IPR008979">
    <property type="entry name" value="Galactose-bd-like_sf"/>
</dbReference>
<dbReference type="OrthoDB" id="2866996at2759"/>
<dbReference type="Gene3D" id="2.60.120.260">
    <property type="entry name" value="Galactose-binding domain-like"/>
    <property type="match status" value="1"/>
</dbReference>
<dbReference type="SUPFAM" id="SSF49785">
    <property type="entry name" value="Galactose-binding domain-like"/>
    <property type="match status" value="1"/>
</dbReference>
<proteinExistence type="predicted"/>
<accession>A0A7D9JS58</accession>
<dbReference type="InterPro" id="IPR054593">
    <property type="entry name" value="Beta-mannosidase-like_N2"/>
</dbReference>
<evidence type="ECO:0000313" key="4">
    <source>
        <dbReference type="EMBL" id="CAB4035011.1"/>
    </source>
</evidence>
<protein>
    <submittedName>
        <fullName evidence="4">Beta-mannosidase-like isoform X1</fullName>
    </submittedName>
</protein>
<dbReference type="GO" id="GO:0006516">
    <property type="term" value="P:glycoprotein catabolic process"/>
    <property type="evidence" value="ECO:0007669"/>
    <property type="project" value="TreeGrafter"/>
</dbReference>
<dbReference type="Pfam" id="PF22666">
    <property type="entry name" value="Glyco_hydro_2_N2"/>
    <property type="match status" value="1"/>
</dbReference>
<organism evidence="4 5">
    <name type="scientific">Paramuricea clavata</name>
    <name type="common">Red gorgonian</name>
    <name type="synonym">Violescent sea-whip</name>
    <dbReference type="NCBI Taxonomy" id="317549"/>
    <lineage>
        <taxon>Eukaryota</taxon>
        <taxon>Metazoa</taxon>
        <taxon>Cnidaria</taxon>
        <taxon>Anthozoa</taxon>
        <taxon>Octocorallia</taxon>
        <taxon>Malacalcyonacea</taxon>
        <taxon>Plexauridae</taxon>
        <taxon>Paramuricea</taxon>
    </lineage>
</organism>
<reference evidence="4" key="1">
    <citation type="submission" date="2020-04" db="EMBL/GenBank/DDBJ databases">
        <authorList>
            <person name="Alioto T."/>
            <person name="Alioto T."/>
            <person name="Gomez Garrido J."/>
        </authorList>
    </citation>
    <scope>NUCLEOTIDE SEQUENCE</scope>
    <source>
        <strain evidence="4">A484AB</strain>
    </source>
</reference>
<comment type="caution">
    <text evidence="4">The sequence shown here is derived from an EMBL/GenBank/DDBJ whole genome shotgun (WGS) entry which is preliminary data.</text>
</comment>
<dbReference type="EMBL" id="CACRXK020020617">
    <property type="protein sequence ID" value="CAB4035011.1"/>
    <property type="molecule type" value="Genomic_DNA"/>
</dbReference>
<dbReference type="PANTHER" id="PTHR43730">
    <property type="entry name" value="BETA-MANNOSIDASE"/>
    <property type="match status" value="1"/>
</dbReference>
<dbReference type="AlphaFoldDB" id="A0A7D9JS58"/>
<keyword evidence="1" id="KW-0378">Hydrolase</keyword>
<name>A0A7D9JS58_PARCT</name>
<dbReference type="InterPro" id="IPR050887">
    <property type="entry name" value="Beta-mannosidase_GH2"/>
</dbReference>
<evidence type="ECO:0000256" key="2">
    <source>
        <dbReference type="ARBA" id="ARBA00023295"/>
    </source>
</evidence>
<keyword evidence="5" id="KW-1185">Reference proteome</keyword>
<keyword evidence="2" id="KW-0326">Glycosidase</keyword>
<evidence type="ECO:0000313" key="5">
    <source>
        <dbReference type="Proteomes" id="UP001152795"/>
    </source>
</evidence>
<dbReference type="GO" id="GO:0004567">
    <property type="term" value="F:beta-mannosidase activity"/>
    <property type="evidence" value="ECO:0007669"/>
    <property type="project" value="TreeGrafter"/>
</dbReference>
<feature type="domain" description="Beta-mannosidase-like galactose-binding" evidence="3">
    <location>
        <begin position="1"/>
        <end position="82"/>
    </location>
</feature>
<sequence>MFQRYVWDIKKALVTGGNKITIKFTSAVTYSAYKSKLYNYTIPPNCPPSVQHGECHVNLIRKKQCSFSWDWGPAFASQGIWKNISIQAFDSALIKDVLVNTIKGILT</sequence>
<evidence type="ECO:0000256" key="1">
    <source>
        <dbReference type="ARBA" id="ARBA00022801"/>
    </source>
</evidence>
<dbReference type="PANTHER" id="PTHR43730:SF1">
    <property type="entry name" value="BETA-MANNOSIDASE"/>
    <property type="match status" value="1"/>
</dbReference>
<dbReference type="Proteomes" id="UP001152795">
    <property type="component" value="Unassembled WGS sequence"/>
</dbReference>
<evidence type="ECO:0000259" key="3">
    <source>
        <dbReference type="Pfam" id="PF22666"/>
    </source>
</evidence>
<gene>
    <name evidence="4" type="ORF">PACLA_8A013860</name>
</gene>